<proteinExistence type="predicted"/>
<dbReference type="Proteomes" id="UP000647587">
    <property type="component" value="Unassembled WGS sequence"/>
</dbReference>
<protein>
    <submittedName>
        <fullName evidence="2">Uncharacterized protein</fullName>
    </submittedName>
</protein>
<keyword evidence="3" id="KW-1185">Reference proteome</keyword>
<evidence type="ECO:0000313" key="2">
    <source>
        <dbReference type="EMBL" id="GGK17084.1"/>
    </source>
</evidence>
<accession>A0ABQ2EMN3</accession>
<gene>
    <name evidence="2" type="ORF">GCM10008955_08200</name>
</gene>
<reference evidence="3" key="1">
    <citation type="journal article" date="2019" name="Int. J. Syst. Evol. Microbiol.">
        <title>The Global Catalogue of Microorganisms (GCM) 10K type strain sequencing project: providing services to taxonomists for standard genome sequencing and annotation.</title>
        <authorList>
            <consortium name="The Broad Institute Genomics Platform"/>
            <consortium name="The Broad Institute Genome Sequencing Center for Infectious Disease"/>
            <person name="Wu L."/>
            <person name="Ma J."/>
        </authorList>
    </citation>
    <scope>NUCLEOTIDE SEQUENCE [LARGE SCALE GENOMIC DNA]</scope>
    <source>
        <strain evidence="3">JCM 30331</strain>
    </source>
</reference>
<evidence type="ECO:0000256" key="1">
    <source>
        <dbReference type="SAM" id="MobiDB-lite"/>
    </source>
</evidence>
<name>A0ABQ2EMN3_9DEIO</name>
<evidence type="ECO:0000313" key="3">
    <source>
        <dbReference type="Proteomes" id="UP000647587"/>
    </source>
</evidence>
<dbReference type="RefSeq" id="WP_189004845.1">
    <property type="nucleotide sequence ID" value="NZ_BMPP01000003.1"/>
</dbReference>
<dbReference type="EMBL" id="BMPP01000003">
    <property type="protein sequence ID" value="GGK17084.1"/>
    <property type="molecule type" value="Genomic_DNA"/>
</dbReference>
<organism evidence="2 3">
    <name type="scientific">Deinococcus malanensis</name>
    <dbReference type="NCBI Taxonomy" id="1706855"/>
    <lineage>
        <taxon>Bacteria</taxon>
        <taxon>Thermotogati</taxon>
        <taxon>Deinococcota</taxon>
        <taxon>Deinococci</taxon>
        <taxon>Deinococcales</taxon>
        <taxon>Deinococcaceae</taxon>
        <taxon>Deinococcus</taxon>
    </lineage>
</organism>
<sequence length="114" mass="12306">MQPPTLLPFQQMNVVNGARYRGLTTALALSGHDGTCVETDRNKLAALQKCLDGRNTLEQHIMLRRSYEYLGVGRGDSTAQDSAVLVGARRVRSLPTDPIPTSAPAAGPAHRLQP</sequence>
<feature type="region of interest" description="Disordered" evidence="1">
    <location>
        <begin position="94"/>
        <end position="114"/>
    </location>
</feature>
<comment type="caution">
    <text evidence="2">The sequence shown here is derived from an EMBL/GenBank/DDBJ whole genome shotgun (WGS) entry which is preliminary data.</text>
</comment>